<name>A0A6A4RYK4_SCOMX</name>
<dbReference type="EMBL" id="VEVO01000021">
    <property type="protein sequence ID" value="KAF0024410.1"/>
    <property type="molecule type" value="Genomic_DNA"/>
</dbReference>
<evidence type="ECO:0000313" key="2">
    <source>
        <dbReference type="Proteomes" id="UP000438429"/>
    </source>
</evidence>
<accession>A0A6A4RYK4</accession>
<protein>
    <submittedName>
        <fullName evidence="1">Uncharacterized protein</fullName>
    </submittedName>
</protein>
<evidence type="ECO:0000313" key="1">
    <source>
        <dbReference type="EMBL" id="KAF0024410.1"/>
    </source>
</evidence>
<dbReference type="Proteomes" id="UP000438429">
    <property type="component" value="Unassembled WGS sequence"/>
</dbReference>
<reference evidence="1 2" key="1">
    <citation type="submission" date="2019-06" db="EMBL/GenBank/DDBJ databases">
        <title>Draft genomes of female and male turbot (Scophthalmus maximus).</title>
        <authorList>
            <person name="Xu H."/>
            <person name="Xu X.-W."/>
            <person name="Shao C."/>
            <person name="Chen S."/>
        </authorList>
    </citation>
    <scope>NUCLEOTIDE SEQUENCE [LARGE SCALE GENOMIC DNA]</scope>
    <source>
        <strain evidence="1">Ysfricsl-2016a</strain>
        <tissue evidence="1">Blood</tissue>
    </source>
</reference>
<gene>
    <name evidence="1" type="ORF">F2P81_023212</name>
</gene>
<sequence length="75" mass="8362">MATGTNQERGDKTDSRYRNLAKRKEEGWGGASVFQGSTFEESTSFEFGHYAKSRTPPSPPRLGKQLVPPKLLTFV</sequence>
<dbReference type="AlphaFoldDB" id="A0A6A4RYK4"/>
<proteinExistence type="predicted"/>
<organism evidence="1 2">
    <name type="scientific">Scophthalmus maximus</name>
    <name type="common">Turbot</name>
    <name type="synonym">Psetta maxima</name>
    <dbReference type="NCBI Taxonomy" id="52904"/>
    <lineage>
        <taxon>Eukaryota</taxon>
        <taxon>Metazoa</taxon>
        <taxon>Chordata</taxon>
        <taxon>Craniata</taxon>
        <taxon>Vertebrata</taxon>
        <taxon>Euteleostomi</taxon>
        <taxon>Actinopterygii</taxon>
        <taxon>Neopterygii</taxon>
        <taxon>Teleostei</taxon>
        <taxon>Neoteleostei</taxon>
        <taxon>Acanthomorphata</taxon>
        <taxon>Carangaria</taxon>
        <taxon>Pleuronectiformes</taxon>
        <taxon>Pleuronectoidei</taxon>
        <taxon>Scophthalmidae</taxon>
        <taxon>Scophthalmus</taxon>
    </lineage>
</organism>
<comment type="caution">
    <text evidence="1">The sequence shown here is derived from an EMBL/GenBank/DDBJ whole genome shotgun (WGS) entry which is preliminary data.</text>
</comment>